<reference evidence="1 2" key="1">
    <citation type="submission" date="2023-01" db="EMBL/GenBank/DDBJ databases">
        <title>Thalassococcus onchidii sp. nov., isolated from a marine invertebrate from the South China Sea.</title>
        <authorList>
            <person name="Xu S."/>
            <person name="Liu Z."/>
            <person name="Xu Y."/>
        </authorList>
    </citation>
    <scope>NUCLEOTIDE SEQUENCE [LARGE SCALE GENOMIC DNA]</scope>
    <source>
        <strain evidence="1 2">KCTC 32084</strain>
    </source>
</reference>
<keyword evidence="2" id="KW-1185">Reference proteome</keyword>
<comment type="caution">
    <text evidence="1">The sequence shown here is derived from an EMBL/GenBank/DDBJ whole genome shotgun (WGS) entry which is preliminary data.</text>
</comment>
<sequence>MSVFSLTKTRFKEGVWEGLLVAKTKEAPAPDIVVTLNDQTVPGVVLADTGQAGRWAVEVPVPKDAIGDGVQTFLILDAHSDIVLDSFTLIAGEVLGDDIRAEVELLRAELDMLKRAFRRHCLETM</sequence>
<accession>A0ABT4XNR5</accession>
<dbReference type="Proteomes" id="UP001210720">
    <property type="component" value="Unassembled WGS sequence"/>
</dbReference>
<evidence type="ECO:0000313" key="2">
    <source>
        <dbReference type="Proteomes" id="UP001210720"/>
    </source>
</evidence>
<organism evidence="1 2">
    <name type="scientific">Thalassococcus lentus</name>
    <dbReference type="NCBI Taxonomy" id="1210524"/>
    <lineage>
        <taxon>Bacteria</taxon>
        <taxon>Pseudomonadati</taxon>
        <taxon>Pseudomonadota</taxon>
        <taxon>Alphaproteobacteria</taxon>
        <taxon>Rhodobacterales</taxon>
        <taxon>Roseobacteraceae</taxon>
        <taxon>Thalassococcus</taxon>
    </lineage>
</organism>
<dbReference type="RefSeq" id="WP_271430937.1">
    <property type="nucleotide sequence ID" value="NZ_JAQIOY010000001.1"/>
</dbReference>
<gene>
    <name evidence="1" type="ORF">PFY00_02520</name>
</gene>
<protein>
    <submittedName>
        <fullName evidence="1">Uncharacterized protein</fullName>
    </submittedName>
</protein>
<proteinExistence type="predicted"/>
<evidence type="ECO:0000313" key="1">
    <source>
        <dbReference type="EMBL" id="MDA7423592.1"/>
    </source>
</evidence>
<dbReference type="EMBL" id="JAQIOY010000001">
    <property type="protein sequence ID" value="MDA7423592.1"/>
    <property type="molecule type" value="Genomic_DNA"/>
</dbReference>
<name>A0ABT4XNR5_9RHOB</name>